<feature type="domain" description="ParB-like N-terminal" evidence="3">
    <location>
        <begin position="80"/>
        <end position="168"/>
    </location>
</feature>
<evidence type="ECO:0000259" key="3">
    <source>
        <dbReference type="SMART" id="SM00470"/>
    </source>
</evidence>
<dbReference type="InterPro" id="IPR037972">
    <property type="entry name" value="RepB_N"/>
</dbReference>
<dbReference type="PANTHER" id="PTHR33375">
    <property type="entry name" value="CHROMOSOME-PARTITIONING PROTEIN PARB-RELATED"/>
    <property type="match status" value="1"/>
</dbReference>
<dbReference type="GO" id="GO:0003677">
    <property type="term" value="F:DNA binding"/>
    <property type="evidence" value="ECO:0007669"/>
    <property type="project" value="InterPro"/>
</dbReference>
<dbReference type="Pfam" id="PF07506">
    <property type="entry name" value="RepB"/>
    <property type="match status" value="1"/>
</dbReference>
<geneLocation type="plasmid" evidence="4 5">
    <name>unnamed2</name>
</geneLocation>
<name>A0A2Z4YTH5_RHILE</name>
<sequence length="347" mass="38064">MSRKDILRTPKPTAAVAAPVERPIKSRSILPLMGSPPAEGATPASSRLTSQVGGAFAEGKARFERAEEIEKRLAEGQTIIELDTDTVDPSFVQDRMPGDIAGLVEAIREQGQQIPILVRPHPEAPGRYQVAFGHRRLRAVSELNLPVKAVVRELTDEQLVIAQGQENNERQDLTFIEKARFASRLTEQFSRDVVMAALSVYKSDLSNMLSVVTRIPTEIVDAIGSAPGIGLKSWVALAELLTRDDDLEQASTFLRSAEAKALPSPDRFKSLVAGLKPTPTKRGLPDLLTTPAGLRLAQVTKSKTKLDLSIDRREMPDFAAFVLERLPALFEEHRSRNSAQDHLNNGD</sequence>
<evidence type="ECO:0000313" key="5">
    <source>
        <dbReference type="Proteomes" id="UP000251166"/>
    </source>
</evidence>
<dbReference type="InterPro" id="IPR011111">
    <property type="entry name" value="Plasmid_RepB"/>
</dbReference>
<dbReference type="Gene3D" id="3.90.1530.30">
    <property type="match status" value="1"/>
</dbReference>
<dbReference type="CDD" id="cd16405">
    <property type="entry name" value="RepB_like_N"/>
    <property type="match status" value="1"/>
</dbReference>
<dbReference type="Proteomes" id="UP000251166">
    <property type="component" value="Plasmid unnamed2"/>
</dbReference>
<dbReference type="Pfam" id="PF02195">
    <property type="entry name" value="ParB_N"/>
    <property type="match status" value="1"/>
</dbReference>
<evidence type="ECO:0000313" key="4">
    <source>
        <dbReference type="EMBL" id="AXA43712.1"/>
    </source>
</evidence>
<keyword evidence="4" id="KW-0614">Plasmid</keyword>
<reference evidence="4 5" key="1">
    <citation type="submission" date="2018-07" db="EMBL/GenBank/DDBJ databases">
        <title>Rhizobium leguminosarum strain:ATCC 14479 Genome sequencing and assembly.</title>
        <authorList>
            <person name="Chakraborty R."/>
        </authorList>
    </citation>
    <scope>NUCLEOTIDE SEQUENCE [LARGE SCALE GENOMIC DNA]</scope>
    <source>
        <strain evidence="4 5">ATCC 14479</strain>
        <plasmid evidence="5">Plasmid unnamed2</plasmid>
    </source>
</reference>
<organism evidence="4 5">
    <name type="scientific">Rhizobium leguminosarum</name>
    <dbReference type="NCBI Taxonomy" id="384"/>
    <lineage>
        <taxon>Bacteria</taxon>
        <taxon>Pseudomonadati</taxon>
        <taxon>Pseudomonadota</taxon>
        <taxon>Alphaproteobacteria</taxon>
        <taxon>Hyphomicrobiales</taxon>
        <taxon>Rhizobiaceae</taxon>
        <taxon>Rhizobium/Agrobacterium group</taxon>
        <taxon>Rhizobium</taxon>
    </lineage>
</organism>
<dbReference type="AlphaFoldDB" id="A0A2Z4YTH5"/>
<protein>
    <submittedName>
        <fullName evidence="4">Plasmid partitioning protein RepB</fullName>
    </submittedName>
</protein>
<accession>A0A2Z4YTH5</accession>
<dbReference type="NCBIfam" id="TIGR03454">
    <property type="entry name" value="partition_RepB"/>
    <property type="match status" value="1"/>
</dbReference>
<proteinExistence type="inferred from homology"/>
<gene>
    <name evidence="4" type="ORF">DLJ82_7467</name>
</gene>
<dbReference type="InterPro" id="IPR003115">
    <property type="entry name" value="ParB_N"/>
</dbReference>
<feature type="region of interest" description="Disordered" evidence="2">
    <location>
        <begin position="29"/>
        <end position="49"/>
    </location>
</feature>
<dbReference type="RefSeq" id="WP_063473619.1">
    <property type="nucleotide sequence ID" value="NZ_CP030762.1"/>
</dbReference>
<evidence type="ECO:0000256" key="2">
    <source>
        <dbReference type="SAM" id="MobiDB-lite"/>
    </source>
</evidence>
<dbReference type="SMART" id="SM00470">
    <property type="entry name" value="ParB"/>
    <property type="match status" value="1"/>
</dbReference>
<dbReference type="NCBIfam" id="TIGR00180">
    <property type="entry name" value="parB_part"/>
    <property type="match status" value="1"/>
</dbReference>
<dbReference type="InterPro" id="IPR017819">
    <property type="entry name" value="Plasmid_partition_RepB"/>
</dbReference>
<dbReference type="EMBL" id="CP030762">
    <property type="protein sequence ID" value="AXA43712.1"/>
    <property type="molecule type" value="Genomic_DNA"/>
</dbReference>
<dbReference type="Gene3D" id="1.10.10.2830">
    <property type="match status" value="1"/>
</dbReference>
<dbReference type="InterPro" id="IPR050336">
    <property type="entry name" value="Chromosome_partition/occlusion"/>
</dbReference>
<dbReference type="GO" id="GO:0007059">
    <property type="term" value="P:chromosome segregation"/>
    <property type="evidence" value="ECO:0007669"/>
    <property type="project" value="TreeGrafter"/>
</dbReference>
<dbReference type="InterPro" id="IPR004437">
    <property type="entry name" value="ParB/RepB/Spo0J"/>
</dbReference>
<dbReference type="SUPFAM" id="SSF110849">
    <property type="entry name" value="ParB/Sulfiredoxin"/>
    <property type="match status" value="1"/>
</dbReference>
<comment type="similarity">
    <text evidence="1">Belongs to the ParB family.</text>
</comment>
<evidence type="ECO:0000256" key="1">
    <source>
        <dbReference type="ARBA" id="ARBA00006295"/>
    </source>
</evidence>
<dbReference type="PANTHER" id="PTHR33375:SF1">
    <property type="entry name" value="CHROMOSOME-PARTITIONING PROTEIN PARB-RELATED"/>
    <property type="match status" value="1"/>
</dbReference>
<dbReference type="InterPro" id="IPR036086">
    <property type="entry name" value="ParB/Sulfiredoxin_sf"/>
</dbReference>
<dbReference type="GO" id="GO:0005694">
    <property type="term" value="C:chromosome"/>
    <property type="evidence" value="ECO:0007669"/>
    <property type="project" value="TreeGrafter"/>
</dbReference>